<keyword evidence="3" id="KW-0687">Ribonucleoprotein</keyword>
<dbReference type="Ensembl" id="ENSAOWT00000023922.1">
    <property type="protein sequence ID" value="ENSAOWP00000021124.1"/>
    <property type="gene ID" value="ENSAOWG00000014290.1"/>
</dbReference>
<sequence>MIKRSEEMYTCFFCERTKIRNAALGIWNCGSCKKIVTGVSRPAIPPLQ</sequence>
<dbReference type="Pfam" id="PF01780">
    <property type="entry name" value="Ribosomal_L37ae"/>
    <property type="match status" value="1"/>
</dbReference>
<evidence type="ECO:0000256" key="1">
    <source>
        <dbReference type="ARBA" id="ARBA00008672"/>
    </source>
</evidence>
<keyword evidence="5" id="KW-1185">Reference proteome</keyword>
<dbReference type="AlphaFoldDB" id="A0A8B9Q4W1"/>
<reference evidence="4" key="1">
    <citation type="submission" date="2025-08" db="UniProtKB">
        <authorList>
            <consortium name="Ensembl"/>
        </authorList>
    </citation>
    <scope>IDENTIFICATION</scope>
</reference>
<organism evidence="4 5">
    <name type="scientific">Apteryx owenii</name>
    <name type="common">Little spotted kiwi</name>
    <dbReference type="NCBI Taxonomy" id="8824"/>
    <lineage>
        <taxon>Eukaryota</taxon>
        <taxon>Metazoa</taxon>
        <taxon>Chordata</taxon>
        <taxon>Craniata</taxon>
        <taxon>Vertebrata</taxon>
        <taxon>Euteleostomi</taxon>
        <taxon>Archelosauria</taxon>
        <taxon>Archosauria</taxon>
        <taxon>Dinosauria</taxon>
        <taxon>Saurischia</taxon>
        <taxon>Theropoda</taxon>
        <taxon>Coelurosauria</taxon>
        <taxon>Aves</taxon>
        <taxon>Palaeognathae</taxon>
        <taxon>Apterygiformes</taxon>
        <taxon>Apterygidae</taxon>
        <taxon>Apteryx</taxon>
    </lineage>
</organism>
<dbReference type="InterPro" id="IPR011331">
    <property type="entry name" value="Ribosomal_eL37/eL43"/>
</dbReference>
<dbReference type="GO" id="GO:0022625">
    <property type="term" value="C:cytosolic large ribosomal subunit"/>
    <property type="evidence" value="ECO:0007669"/>
    <property type="project" value="UniProtKB-ARBA"/>
</dbReference>
<evidence type="ECO:0000313" key="4">
    <source>
        <dbReference type="Ensembl" id="ENSAOWP00000021124.1"/>
    </source>
</evidence>
<dbReference type="GO" id="GO:0003735">
    <property type="term" value="F:structural constituent of ribosome"/>
    <property type="evidence" value="ECO:0007669"/>
    <property type="project" value="InterPro"/>
</dbReference>
<evidence type="ECO:0000256" key="2">
    <source>
        <dbReference type="ARBA" id="ARBA00022980"/>
    </source>
</evidence>
<name>A0A8B9Q4W1_APTOW</name>
<protein>
    <submittedName>
        <fullName evidence="4">Uncharacterized protein</fullName>
    </submittedName>
</protein>
<dbReference type="Gene3D" id="2.20.25.30">
    <property type="match status" value="1"/>
</dbReference>
<dbReference type="InterPro" id="IPR002674">
    <property type="entry name" value="Ribosomal_eL43"/>
</dbReference>
<dbReference type="Proteomes" id="UP000694424">
    <property type="component" value="Unplaced"/>
</dbReference>
<evidence type="ECO:0000313" key="5">
    <source>
        <dbReference type="Proteomes" id="UP000694424"/>
    </source>
</evidence>
<keyword evidence="2" id="KW-0689">Ribosomal protein</keyword>
<accession>A0A8B9Q4W1</accession>
<evidence type="ECO:0000256" key="3">
    <source>
        <dbReference type="ARBA" id="ARBA00023274"/>
    </source>
</evidence>
<dbReference type="SUPFAM" id="SSF57829">
    <property type="entry name" value="Zn-binding ribosomal proteins"/>
    <property type="match status" value="1"/>
</dbReference>
<dbReference type="GO" id="GO:0006412">
    <property type="term" value="P:translation"/>
    <property type="evidence" value="ECO:0007669"/>
    <property type="project" value="InterPro"/>
</dbReference>
<dbReference type="InterPro" id="IPR011332">
    <property type="entry name" value="Ribosomal_zn-bd"/>
</dbReference>
<proteinExistence type="inferred from homology"/>
<reference evidence="4" key="2">
    <citation type="submission" date="2025-09" db="UniProtKB">
        <authorList>
            <consortium name="Ensembl"/>
        </authorList>
    </citation>
    <scope>IDENTIFICATION</scope>
</reference>
<comment type="similarity">
    <text evidence="1">Belongs to the eukaryotic ribosomal protein eL43 family.</text>
</comment>